<dbReference type="AlphaFoldDB" id="A0A183DEN4"/>
<keyword evidence="2" id="KW-1185">Reference proteome</keyword>
<name>A0A183DEN4_9BILA</name>
<evidence type="ECO:0000313" key="3">
    <source>
        <dbReference type="WBParaSite" id="GPUH_0000718401-mRNA-1"/>
    </source>
</evidence>
<reference evidence="1 2" key="2">
    <citation type="submission" date="2018-11" db="EMBL/GenBank/DDBJ databases">
        <authorList>
            <consortium name="Pathogen Informatics"/>
        </authorList>
    </citation>
    <scope>NUCLEOTIDE SEQUENCE [LARGE SCALE GENOMIC DNA]</scope>
</reference>
<evidence type="ECO:0000313" key="2">
    <source>
        <dbReference type="Proteomes" id="UP000271098"/>
    </source>
</evidence>
<proteinExistence type="predicted"/>
<sequence length="61" mass="6988">MYIELSTKGVQDRLLLIEGLLNKARSLGISVVVKTPFAFSIQHDLQVNLDRLLSFLYRKLI</sequence>
<dbReference type="Proteomes" id="UP000271098">
    <property type="component" value="Unassembled WGS sequence"/>
</dbReference>
<reference evidence="3" key="1">
    <citation type="submission" date="2016-06" db="UniProtKB">
        <authorList>
            <consortium name="WormBaseParasite"/>
        </authorList>
    </citation>
    <scope>IDENTIFICATION</scope>
</reference>
<accession>A0A183DEN4</accession>
<dbReference type="EMBL" id="UYRT01018133">
    <property type="protein sequence ID" value="VDK57479.1"/>
    <property type="molecule type" value="Genomic_DNA"/>
</dbReference>
<organism evidence="3">
    <name type="scientific">Gongylonema pulchrum</name>
    <dbReference type="NCBI Taxonomy" id="637853"/>
    <lineage>
        <taxon>Eukaryota</taxon>
        <taxon>Metazoa</taxon>
        <taxon>Ecdysozoa</taxon>
        <taxon>Nematoda</taxon>
        <taxon>Chromadorea</taxon>
        <taxon>Rhabditida</taxon>
        <taxon>Spirurina</taxon>
        <taxon>Spiruromorpha</taxon>
        <taxon>Spiruroidea</taxon>
        <taxon>Gongylonematidae</taxon>
        <taxon>Gongylonema</taxon>
    </lineage>
</organism>
<dbReference type="WBParaSite" id="GPUH_0000718401-mRNA-1">
    <property type="protein sequence ID" value="GPUH_0000718401-mRNA-1"/>
    <property type="gene ID" value="GPUH_0000718401"/>
</dbReference>
<evidence type="ECO:0000313" key="1">
    <source>
        <dbReference type="EMBL" id="VDK57479.1"/>
    </source>
</evidence>
<protein>
    <submittedName>
        <fullName evidence="3">Resolvase/invertase-type recombinase catalytic domain-containing protein</fullName>
    </submittedName>
</protein>
<gene>
    <name evidence="1" type="ORF">GPUH_LOCUS7174</name>
</gene>